<dbReference type="VEuPathDB" id="FungiDB:CH63R_00124"/>
<sequence>MAGRWLRQTASPARLLLVTSRWLTALPVLMTAFLMLPGTFLFPNRHRPTTLGVAMTDLAMVSYRGIPFSGLRDHDGPVMLFDLYWFPNAFGWECPFCPPHIQNGWYVHLGGVIYAGPRISFDPVAYMRQAADDMQMPNVIYDCVPLNGKVGHEKCDNSFFQAFADNYESRYKLKVAWARFICSIFALFYGSMVMLNEWSIAYQPRRMKCTCRWRWLKKFCAYPKGTDEEMEALGENAWDHVRLGAYGKAFVFFFISASYDLWCARSFVSYLAAVDETFPDDQRMNPRLGRPFLFFSWVNVVMAGVATLLIFKRRQVTGNPKYRGEQLQGDTLAEEAQPLHSIELGDEVEQGFSDEQDEDGVLQTSSNRIRL</sequence>
<keyword evidence="2" id="KW-0812">Transmembrane</keyword>
<keyword evidence="2" id="KW-1133">Transmembrane helix</keyword>
<keyword evidence="4" id="KW-1185">Reference proteome</keyword>
<dbReference type="RefSeq" id="XP_018163461.1">
    <property type="nucleotide sequence ID" value="XM_018295099.1"/>
</dbReference>
<evidence type="ECO:0000256" key="2">
    <source>
        <dbReference type="SAM" id="Phobius"/>
    </source>
</evidence>
<dbReference type="Proteomes" id="UP000092177">
    <property type="component" value="Chromosome 1"/>
</dbReference>
<feature type="transmembrane region" description="Helical" evidence="2">
    <location>
        <begin position="292"/>
        <end position="311"/>
    </location>
</feature>
<evidence type="ECO:0000313" key="4">
    <source>
        <dbReference type="Proteomes" id="UP000092177"/>
    </source>
</evidence>
<dbReference type="KEGG" id="chig:CH63R_00124"/>
<evidence type="ECO:0000313" key="3">
    <source>
        <dbReference type="EMBL" id="OBR14944.1"/>
    </source>
</evidence>
<dbReference type="EMBL" id="LTAN01000001">
    <property type="protein sequence ID" value="OBR14944.1"/>
    <property type="molecule type" value="Genomic_DNA"/>
</dbReference>
<organism evidence="3 4">
    <name type="scientific">Colletotrichum higginsianum (strain IMI 349063)</name>
    <name type="common">Crucifer anthracnose fungus</name>
    <dbReference type="NCBI Taxonomy" id="759273"/>
    <lineage>
        <taxon>Eukaryota</taxon>
        <taxon>Fungi</taxon>
        <taxon>Dikarya</taxon>
        <taxon>Ascomycota</taxon>
        <taxon>Pezizomycotina</taxon>
        <taxon>Sordariomycetes</taxon>
        <taxon>Hypocreomycetidae</taxon>
        <taxon>Glomerellales</taxon>
        <taxon>Glomerellaceae</taxon>
        <taxon>Colletotrichum</taxon>
        <taxon>Colletotrichum destructivum species complex</taxon>
    </lineage>
</organism>
<accession>A0A1B7YSL1</accession>
<name>A0A1B7YSL1_COLHI</name>
<feature type="compositionally biased region" description="Polar residues" evidence="1">
    <location>
        <begin position="362"/>
        <end position="371"/>
    </location>
</feature>
<dbReference type="GeneID" id="28859206"/>
<keyword evidence="2" id="KW-0472">Membrane</keyword>
<proteinExistence type="predicted"/>
<dbReference type="OrthoDB" id="4818293at2759"/>
<feature type="transmembrane region" description="Helical" evidence="2">
    <location>
        <begin position="21"/>
        <end position="42"/>
    </location>
</feature>
<protein>
    <submittedName>
        <fullName evidence="3">Uncharacterized protein</fullName>
    </submittedName>
</protein>
<feature type="region of interest" description="Disordered" evidence="1">
    <location>
        <begin position="352"/>
        <end position="371"/>
    </location>
</feature>
<dbReference type="AlphaFoldDB" id="A0A1B7YSL1"/>
<comment type="caution">
    <text evidence="3">The sequence shown here is derived from an EMBL/GenBank/DDBJ whole genome shotgun (WGS) entry which is preliminary data.</text>
</comment>
<feature type="transmembrane region" description="Helical" evidence="2">
    <location>
        <begin position="176"/>
        <end position="198"/>
    </location>
</feature>
<gene>
    <name evidence="3" type="ORF">CH63R_00124</name>
</gene>
<feature type="transmembrane region" description="Helical" evidence="2">
    <location>
        <begin position="250"/>
        <end position="272"/>
    </location>
</feature>
<evidence type="ECO:0000256" key="1">
    <source>
        <dbReference type="SAM" id="MobiDB-lite"/>
    </source>
</evidence>
<reference evidence="4" key="1">
    <citation type="journal article" date="2017" name="BMC Genomics">
        <title>Gapless genome assembly of Colletotrichum higginsianum reveals chromosome structure and association of transposable elements with secondary metabolite gene clusters.</title>
        <authorList>
            <person name="Dallery J.-F."/>
            <person name="Lapalu N."/>
            <person name="Zampounis A."/>
            <person name="Pigne S."/>
            <person name="Luyten I."/>
            <person name="Amselem J."/>
            <person name="Wittenberg A.H.J."/>
            <person name="Zhou S."/>
            <person name="de Queiroz M.V."/>
            <person name="Robin G.P."/>
            <person name="Auger A."/>
            <person name="Hainaut M."/>
            <person name="Henrissat B."/>
            <person name="Kim K.-T."/>
            <person name="Lee Y.-H."/>
            <person name="Lespinet O."/>
            <person name="Schwartz D.C."/>
            <person name="Thon M.R."/>
            <person name="O'Connell R.J."/>
        </authorList>
    </citation>
    <scope>NUCLEOTIDE SEQUENCE [LARGE SCALE GENOMIC DNA]</scope>
    <source>
        <strain evidence="4">IMI 349063</strain>
    </source>
</reference>